<dbReference type="RefSeq" id="WP_196098474.1">
    <property type="nucleotide sequence ID" value="NZ_CP064939.1"/>
</dbReference>
<organism evidence="1 2">
    <name type="scientific">Pedobacter endophyticus</name>
    <dbReference type="NCBI Taxonomy" id="2789740"/>
    <lineage>
        <taxon>Bacteria</taxon>
        <taxon>Pseudomonadati</taxon>
        <taxon>Bacteroidota</taxon>
        <taxon>Sphingobacteriia</taxon>
        <taxon>Sphingobacteriales</taxon>
        <taxon>Sphingobacteriaceae</taxon>
        <taxon>Pedobacter</taxon>
    </lineage>
</organism>
<name>A0A7S9KY70_9SPHI</name>
<dbReference type="AlphaFoldDB" id="A0A7S9KY70"/>
<keyword evidence="2" id="KW-1185">Reference proteome</keyword>
<accession>A0A7S9KY70</accession>
<dbReference type="Pfam" id="PF12686">
    <property type="entry name" value="DUF3800"/>
    <property type="match status" value="1"/>
</dbReference>
<gene>
    <name evidence="1" type="ORF">IZT61_18340</name>
</gene>
<dbReference type="KEGG" id="pex:IZT61_18340"/>
<reference evidence="1 2" key="1">
    <citation type="submission" date="2020-11" db="EMBL/GenBank/DDBJ databases">
        <title>Pedobacter endophytica, an endophytic bacteria isolated form Carex pumila.</title>
        <authorList>
            <person name="Peng Y."/>
            <person name="Jiang L."/>
            <person name="Lee J."/>
        </authorList>
    </citation>
    <scope>NUCLEOTIDE SEQUENCE [LARGE SCALE GENOMIC DNA]</scope>
    <source>
        <strain evidence="1 2">JBR3-12</strain>
    </source>
</reference>
<dbReference type="InterPro" id="IPR024524">
    <property type="entry name" value="DUF3800"/>
</dbReference>
<evidence type="ECO:0000313" key="1">
    <source>
        <dbReference type="EMBL" id="QPH38999.1"/>
    </source>
</evidence>
<protein>
    <submittedName>
        <fullName evidence="1">DUF3800 domain-containing protein</fullName>
    </submittedName>
</protein>
<evidence type="ECO:0000313" key="2">
    <source>
        <dbReference type="Proteomes" id="UP000594759"/>
    </source>
</evidence>
<dbReference type="EMBL" id="CP064939">
    <property type="protein sequence ID" value="QPH38999.1"/>
    <property type="molecule type" value="Genomic_DNA"/>
</dbReference>
<dbReference type="Proteomes" id="UP000594759">
    <property type="component" value="Chromosome"/>
</dbReference>
<sequence length="250" mass="29011">MVESGTQDFYLFIDESGDHGLRNIDPGFPVFVLCGTLFSTEDYSDARNSMNSIKEEFWGDKEVIFHSVDIRKWRDAFQILINPKIRESFLNKLSKLMIGSKYTVFASGVRKEEFIGKYGKLHTDIYEVCLSFIIERLVFFIDDIPVARKRVTIIIEERGRKEDAKLKSNFNRLIQVGTRYVSPERLRYIGLSLHFRKKKQNINGLQFADLVAYPIARHILNPKSANPAYDIVKNHLYMKNGKEYGLKISP</sequence>
<proteinExistence type="predicted"/>